<evidence type="ECO:0000259" key="2">
    <source>
        <dbReference type="PROSITE" id="PS50943"/>
    </source>
</evidence>
<protein>
    <submittedName>
        <fullName evidence="3">XRE family transcriptional regulator</fullName>
    </submittedName>
</protein>
<organism evidence="3 4">
    <name type="scientific">Zhihengliuella alba</name>
    <dbReference type="NCBI Taxonomy" id="547018"/>
    <lineage>
        <taxon>Bacteria</taxon>
        <taxon>Bacillati</taxon>
        <taxon>Actinomycetota</taxon>
        <taxon>Actinomycetes</taxon>
        <taxon>Micrococcales</taxon>
        <taxon>Micrococcaceae</taxon>
        <taxon>Zhihengliuella</taxon>
    </lineage>
</organism>
<dbReference type="PANTHER" id="PTHR46797">
    <property type="entry name" value="HTH-TYPE TRANSCRIPTIONAL REGULATOR"/>
    <property type="match status" value="1"/>
</dbReference>
<dbReference type="PANTHER" id="PTHR46797:SF1">
    <property type="entry name" value="METHYLPHOSPHONATE SYNTHASE"/>
    <property type="match status" value="1"/>
</dbReference>
<dbReference type="Gene3D" id="1.10.260.40">
    <property type="entry name" value="lambda repressor-like DNA-binding domains"/>
    <property type="match status" value="1"/>
</dbReference>
<evidence type="ECO:0000313" key="3">
    <source>
        <dbReference type="EMBL" id="GAA3704937.1"/>
    </source>
</evidence>
<feature type="domain" description="HTH cro/C1-type" evidence="2">
    <location>
        <begin position="47"/>
        <end position="101"/>
    </location>
</feature>
<comment type="caution">
    <text evidence="3">The sequence shown here is derived from an EMBL/GenBank/DDBJ whole genome shotgun (WGS) entry which is preliminary data.</text>
</comment>
<keyword evidence="1" id="KW-0238">DNA-binding</keyword>
<sequence>MDNEATEAAEGGALVEDTAVDDAVERAGRCEEPSHDRTALDGVAGRLRLIRRSRDLTLSQVSTGTGISVSTLSRLESGQRKPTLELLLPLARHYRIPLDDLVGAPPVGDPRVHIRPVRRHGRTVLPLSHGVVGGGNDEGPGLRAYKQILPAVREAARPQPRSHPGHEWLYIISGRLRLVLGVGADQREFELGPGEAAEFDTRTPHWFDAAGPEAVELVALFGADGQRVHVAEL</sequence>
<dbReference type="Pfam" id="PF01381">
    <property type="entry name" value="HTH_3"/>
    <property type="match status" value="1"/>
</dbReference>
<name>A0ABP7DKE2_9MICC</name>
<dbReference type="CDD" id="cd00093">
    <property type="entry name" value="HTH_XRE"/>
    <property type="match status" value="1"/>
</dbReference>
<accession>A0ABP7DKE2</accession>
<dbReference type="InterPro" id="IPR050807">
    <property type="entry name" value="TransReg_Diox_bact_type"/>
</dbReference>
<dbReference type="InterPro" id="IPR014710">
    <property type="entry name" value="RmlC-like_jellyroll"/>
</dbReference>
<gene>
    <name evidence="3" type="ORF">GCM10022377_18230</name>
</gene>
<dbReference type="SMART" id="SM00530">
    <property type="entry name" value="HTH_XRE"/>
    <property type="match status" value="1"/>
</dbReference>
<dbReference type="InterPro" id="IPR013096">
    <property type="entry name" value="Cupin_2"/>
</dbReference>
<dbReference type="SUPFAM" id="SSF47413">
    <property type="entry name" value="lambda repressor-like DNA-binding domains"/>
    <property type="match status" value="1"/>
</dbReference>
<keyword evidence="4" id="KW-1185">Reference proteome</keyword>
<dbReference type="Proteomes" id="UP001501536">
    <property type="component" value="Unassembled WGS sequence"/>
</dbReference>
<dbReference type="PROSITE" id="PS50943">
    <property type="entry name" value="HTH_CROC1"/>
    <property type="match status" value="1"/>
</dbReference>
<dbReference type="EMBL" id="BAABCJ010000002">
    <property type="protein sequence ID" value="GAA3704937.1"/>
    <property type="molecule type" value="Genomic_DNA"/>
</dbReference>
<evidence type="ECO:0000313" key="4">
    <source>
        <dbReference type="Proteomes" id="UP001501536"/>
    </source>
</evidence>
<dbReference type="CDD" id="cd02209">
    <property type="entry name" value="cupin_XRE_C"/>
    <property type="match status" value="1"/>
</dbReference>
<evidence type="ECO:0000256" key="1">
    <source>
        <dbReference type="ARBA" id="ARBA00023125"/>
    </source>
</evidence>
<dbReference type="Pfam" id="PF07883">
    <property type="entry name" value="Cupin_2"/>
    <property type="match status" value="1"/>
</dbReference>
<dbReference type="SUPFAM" id="SSF51182">
    <property type="entry name" value="RmlC-like cupins"/>
    <property type="match status" value="1"/>
</dbReference>
<dbReference type="InterPro" id="IPR001387">
    <property type="entry name" value="Cro/C1-type_HTH"/>
</dbReference>
<reference evidence="4" key="1">
    <citation type="journal article" date="2019" name="Int. J. Syst. Evol. Microbiol.">
        <title>The Global Catalogue of Microorganisms (GCM) 10K type strain sequencing project: providing services to taxonomists for standard genome sequencing and annotation.</title>
        <authorList>
            <consortium name="The Broad Institute Genomics Platform"/>
            <consortium name="The Broad Institute Genome Sequencing Center for Infectious Disease"/>
            <person name="Wu L."/>
            <person name="Ma J."/>
        </authorList>
    </citation>
    <scope>NUCLEOTIDE SEQUENCE [LARGE SCALE GENOMIC DNA]</scope>
    <source>
        <strain evidence="4">JCM 16961</strain>
    </source>
</reference>
<dbReference type="InterPro" id="IPR011051">
    <property type="entry name" value="RmlC_Cupin_sf"/>
</dbReference>
<dbReference type="InterPro" id="IPR010982">
    <property type="entry name" value="Lambda_DNA-bd_dom_sf"/>
</dbReference>
<dbReference type="RefSeq" id="WP_344883188.1">
    <property type="nucleotide sequence ID" value="NZ_BAABCJ010000002.1"/>
</dbReference>
<dbReference type="Gene3D" id="2.60.120.10">
    <property type="entry name" value="Jelly Rolls"/>
    <property type="match status" value="1"/>
</dbReference>
<proteinExistence type="predicted"/>